<name>A0AAV2T6G2_CALDB</name>
<dbReference type="Proteomes" id="UP001497525">
    <property type="component" value="Unassembled WGS sequence"/>
</dbReference>
<organism evidence="2 3">
    <name type="scientific">Calicophoron daubneyi</name>
    <name type="common">Rumen fluke</name>
    <name type="synonym">Paramphistomum daubneyi</name>
    <dbReference type="NCBI Taxonomy" id="300641"/>
    <lineage>
        <taxon>Eukaryota</taxon>
        <taxon>Metazoa</taxon>
        <taxon>Spiralia</taxon>
        <taxon>Lophotrochozoa</taxon>
        <taxon>Platyhelminthes</taxon>
        <taxon>Trematoda</taxon>
        <taxon>Digenea</taxon>
        <taxon>Plagiorchiida</taxon>
        <taxon>Pronocephalata</taxon>
        <taxon>Paramphistomoidea</taxon>
        <taxon>Paramphistomidae</taxon>
        <taxon>Calicophoron</taxon>
    </lineage>
</organism>
<comment type="caution">
    <text evidence="2">The sequence shown here is derived from an EMBL/GenBank/DDBJ whole genome shotgun (WGS) entry which is preliminary data.</text>
</comment>
<feature type="compositionally biased region" description="Basic and acidic residues" evidence="1">
    <location>
        <begin position="297"/>
        <end position="306"/>
    </location>
</feature>
<evidence type="ECO:0000313" key="3">
    <source>
        <dbReference type="Proteomes" id="UP001497525"/>
    </source>
</evidence>
<accession>A0AAV2T6G2</accession>
<protein>
    <submittedName>
        <fullName evidence="2">Uncharacterized protein</fullName>
    </submittedName>
</protein>
<dbReference type="AlphaFoldDB" id="A0AAV2T6G2"/>
<evidence type="ECO:0000313" key="2">
    <source>
        <dbReference type="EMBL" id="CAL5131970.1"/>
    </source>
</evidence>
<evidence type="ECO:0000256" key="1">
    <source>
        <dbReference type="SAM" id="MobiDB-lite"/>
    </source>
</evidence>
<sequence>MLDVSPIYFERSRPLGQNPHASALDYTEDREFSGNIGNASRKEEGVLSIAEPISTVNDEVKTAVRRVRKDQNESSGNTSAGVQHNPLSVSTPTTEFHSDISHTSDYLAKKAKRISRLYFGDSSVSRFEDLAIEPPLLEYLVRHGALSEEDSAHVLSLEGRQRRVVLLESLGLPVLGESLVHPSDSHSLSIATNFALLLNALRHTGHHALASQLDCGRRITPAPVAKSSELPELNEPTSNQRRRGQLSLWVRLDAIKVNPDVYDQLAAAASPTNCPAPQFPKSLKSLPRQPSTVSDQTNKKLTESPKRASFAPALPSSVQCFKKESSCVRRQSSKSRNAKSDTAKVESMWINDAPSPAPARTSPESNVLTNGDVPPSARGHRRKRTGCFAKLGCLFWPKRKHKQANQPVRYVVATEVELKPVDSDKLEDINMKMRDSDANSASLLPAGNNELDRKTTEDRLYSVKMALLDAKSTEFYNLLLDTTSVFHDSVVKYMEQSSGVLVLECQLDESPEAFRPSSKSPSSVSPALRIIIVATQAELVNRLTEACESGVPARPPTSSVQIIDEPTCTSKLATDLARVLSKANILKHLQLQDLRLSVKLDREEAYTALEELSDLVE</sequence>
<feature type="compositionally biased region" description="Polar residues" evidence="1">
    <location>
        <begin position="73"/>
        <end position="95"/>
    </location>
</feature>
<reference evidence="2" key="1">
    <citation type="submission" date="2024-06" db="EMBL/GenBank/DDBJ databases">
        <authorList>
            <person name="Liu X."/>
            <person name="Lenzi L."/>
            <person name="Haldenby T S."/>
            <person name="Uol C."/>
        </authorList>
    </citation>
    <scope>NUCLEOTIDE SEQUENCE</scope>
</reference>
<feature type="region of interest" description="Disordered" evidence="1">
    <location>
        <begin position="271"/>
        <end position="310"/>
    </location>
</feature>
<feature type="region of interest" description="Disordered" evidence="1">
    <location>
        <begin position="350"/>
        <end position="381"/>
    </location>
</feature>
<dbReference type="EMBL" id="CAXLJL010000112">
    <property type="protein sequence ID" value="CAL5131970.1"/>
    <property type="molecule type" value="Genomic_DNA"/>
</dbReference>
<feature type="region of interest" description="Disordered" evidence="1">
    <location>
        <begin position="67"/>
        <end position="98"/>
    </location>
</feature>
<proteinExistence type="predicted"/>
<gene>
    <name evidence="2" type="ORF">CDAUBV1_LOCUS4496</name>
</gene>